<dbReference type="EC" id="5.6.2.1" evidence="10"/>
<evidence type="ECO:0000256" key="10">
    <source>
        <dbReference type="HAMAP-Rule" id="MF_00952"/>
    </source>
</evidence>
<dbReference type="SUPFAM" id="SSF57783">
    <property type="entry name" value="Zinc beta-ribbon"/>
    <property type="match status" value="1"/>
</dbReference>
<evidence type="ECO:0000256" key="3">
    <source>
        <dbReference type="ARBA" id="ARBA00022723"/>
    </source>
</evidence>
<dbReference type="InterPro" id="IPR003601">
    <property type="entry name" value="Topo_IA_2"/>
</dbReference>
<dbReference type="GO" id="GO:0006265">
    <property type="term" value="P:DNA topological change"/>
    <property type="evidence" value="ECO:0007669"/>
    <property type="project" value="UniProtKB-UniRule"/>
</dbReference>
<dbReference type="Pfam" id="PF01751">
    <property type="entry name" value="Toprim"/>
    <property type="match status" value="1"/>
</dbReference>
<feature type="active site" description="O-(5'-phospho-DNA)-tyrosine intermediate" evidence="10">
    <location>
        <position position="307"/>
    </location>
</feature>
<dbReference type="GO" id="GO:0003677">
    <property type="term" value="F:DNA binding"/>
    <property type="evidence" value="ECO:0007669"/>
    <property type="project" value="UniProtKB-KW"/>
</dbReference>
<evidence type="ECO:0000259" key="14">
    <source>
        <dbReference type="PROSITE" id="PS52039"/>
    </source>
</evidence>
<dbReference type="AlphaFoldDB" id="D0GKB0"/>
<dbReference type="Gene3D" id="3.40.50.140">
    <property type="match status" value="1"/>
</dbReference>
<feature type="compositionally biased region" description="Low complexity" evidence="12">
    <location>
        <begin position="785"/>
        <end position="796"/>
    </location>
</feature>
<dbReference type="Gene3D" id="1.10.290.10">
    <property type="entry name" value="Topoisomerase I, domain 4"/>
    <property type="match status" value="1"/>
</dbReference>
<keyword evidence="9 10" id="KW-0413">Isomerase</keyword>
<dbReference type="InterPro" id="IPR000380">
    <property type="entry name" value="Topo_IA"/>
</dbReference>
<feature type="compositionally biased region" description="Basic residues" evidence="12">
    <location>
        <begin position="767"/>
        <end position="776"/>
    </location>
</feature>
<evidence type="ECO:0000313" key="16">
    <source>
        <dbReference type="Proteomes" id="UP000004226"/>
    </source>
</evidence>
<organism evidence="15 16">
    <name type="scientific">Pseudoleptotrichia goodfellowii F0264</name>
    <dbReference type="NCBI Taxonomy" id="596323"/>
    <lineage>
        <taxon>Bacteria</taxon>
        <taxon>Fusobacteriati</taxon>
        <taxon>Fusobacteriota</taxon>
        <taxon>Fusobacteriia</taxon>
        <taxon>Fusobacteriales</taxon>
        <taxon>Leptotrichiaceae</taxon>
        <taxon>Pseudoleptotrichia</taxon>
    </lineage>
</organism>
<keyword evidence="7 10" id="KW-0799">Topoisomerase</keyword>
<keyword evidence="5" id="KW-0862">Zinc</keyword>
<dbReference type="InterPro" id="IPR023405">
    <property type="entry name" value="Topo_IA_core_domain"/>
</dbReference>
<reference evidence="15 16" key="1">
    <citation type="submission" date="2009-10" db="EMBL/GenBank/DDBJ databases">
        <authorList>
            <person name="Harkins D.M."/>
            <person name="Madupu R."/>
            <person name="Durkin A.S."/>
            <person name="Torralba M."/>
            <person name="Methe B."/>
            <person name="Sutton G.G."/>
            <person name="Strausberg R.L."/>
            <person name="Nelson K.E."/>
        </authorList>
    </citation>
    <scope>NUCLEOTIDE SEQUENCE [LARGE SCALE GENOMIC DNA]</scope>
    <source>
        <strain evidence="15 16">F0264</strain>
    </source>
</reference>
<dbReference type="InterPro" id="IPR013826">
    <property type="entry name" value="Topo_IA_cen_sub3"/>
</dbReference>
<dbReference type="InterPro" id="IPR006171">
    <property type="entry name" value="TOPRIM_dom"/>
</dbReference>
<dbReference type="eggNOG" id="COG0550">
    <property type="taxonomic scope" value="Bacteria"/>
</dbReference>
<feature type="coiled-coil region" evidence="11">
    <location>
        <begin position="548"/>
        <end position="582"/>
    </location>
</feature>
<keyword evidence="6" id="KW-0460">Magnesium</keyword>
<comment type="catalytic activity">
    <reaction evidence="1 10">
        <text>ATP-independent breakage of single-stranded DNA, followed by passage and rejoining.</text>
        <dbReference type="EC" id="5.6.2.1"/>
    </reaction>
</comment>
<dbReference type="InterPro" id="IPR005733">
    <property type="entry name" value="TopoI_bac-type"/>
</dbReference>
<protein>
    <recommendedName>
        <fullName evidence="10">DNA topoisomerase 1</fullName>
        <ecNumber evidence="10">5.6.2.1</ecNumber>
    </recommendedName>
    <alternativeName>
        <fullName evidence="10">DNA topoisomerase I</fullName>
    </alternativeName>
</protein>
<dbReference type="PROSITE" id="PS00396">
    <property type="entry name" value="TOPO_IA_1"/>
    <property type="match status" value="1"/>
</dbReference>
<evidence type="ECO:0000256" key="7">
    <source>
        <dbReference type="ARBA" id="ARBA00023029"/>
    </source>
</evidence>
<keyword evidence="8 10" id="KW-0238">DNA-binding</keyword>
<feature type="site" description="Interaction with DNA" evidence="10">
    <location>
        <position position="152"/>
    </location>
</feature>
<dbReference type="GO" id="GO:0008270">
    <property type="term" value="F:zinc ion binding"/>
    <property type="evidence" value="ECO:0007669"/>
    <property type="project" value="UniProtKB-KW"/>
</dbReference>
<dbReference type="InterPro" id="IPR023406">
    <property type="entry name" value="Topo_IA_AS"/>
</dbReference>
<sequence length="851" mass="97118">MRENKYKKFEVRVLAKKLVIVESPSKAKTIEKILGKGYEVTASYGHVIDLPKTKIGIDVENNFEPKYQVIKGKGEVLKKLKEKSKKASTVYLASDQDREGEAIAWHISNYIKQPEKTKRIEFNEITKTAVNNAIKNPRDINKNLVNAQQARRLLDRIVGYKISPLLWKTINKNASAGRVQSVALKLICDLEDEIKSFVPQKYWEVGALLENGINLNLVEILKEKVDKIFDEEVVKKLKKELKGKSLTLDSIEIKKKTQRPPLVFKTSTLQQLASSYLGYGATKTMRIAQQLYEGLSINGENRGLITYMRTDSTRISMDAINMAKDYITNHYGKEYVGYYVTKNSKSNVQDAHEGIRPSDINLDPEKIKDSLTNDQYKLYKLIWNRFLVSQFAAMKYEQMQINAVNGDYKFRGTINKVIFDGYYKIFKEEDEIKTADFPELKEGDSYLIKKLNVEEGITKPPTRYSEATLVKKLESEGIGRPSTYASIVETLKTREYVEIIEKRFHPTFLGYEVKNELEKNFEDIMNVKFTAIMEEDLDKIEEGNVQWVELLKKFYDSLEIHLEQYEKEIEKLKDRRIESDVLSSDGSPMLLKTGRFGKYLVSETNPEEKITIKGIAVEAEQIEAGKIFIKEEVEKLQANKKGIPTDFFTENDKRYMLKKGRFGEYLESEDYENDEKRMSLPLPIKQKYKKGTLNEVNGVLQINEEITAIINEDKKIIEEAGVCEKCGRPFEIKMGRFGKFLACTGYPECKNIKAIPKTKSTSEKKKTASKKTKAKKGTVEKTAAKKAASENITVKKVTSKKETAEKTSTKKTVSKTKATTKTKKPSSTKTTAKKSPTAKKTASKKSSSKGK</sequence>
<comment type="similarity">
    <text evidence="2 10">Belongs to the type IA topoisomerase family.</text>
</comment>
<dbReference type="SMART" id="SM00493">
    <property type="entry name" value="TOPRIM"/>
    <property type="match status" value="1"/>
</dbReference>
<dbReference type="PRINTS" id="PR00417">
    <property type="entry name" value="PRTPISMRASEI"/>
</dbReference>
<dbReference type="SMART" id="SM00437">
    <property type="entry name" value="TOP1Ac"/>
    <property type="match status" value="1"/>
</dbReference>
<dbReference type="PANTHER" id="PTHR42785:SF1">
    <property type="entry name" value="DNA TOPOISOMERASE"/>
    <property type="match status" value="1"/>
</dbReference>
<dbReference type="CDD" id="cd03363">
    <property type="entry name" value="TOPRIM_TopoIA_TopoI"/>
    <property type="match status" value="1"/>
</dbReference>
<dbReference type="PANTHER" id="PTHR42785">
    <property type="entry name" value="DNA TOPOISOMERASE, TYPE IA, CORE"/>
    <property type="match status" value="1"/>
</dbReference>
<dbReference type="InterPro" id="IPR013497">
    <property type="entry name" value="Topo_IA_cen"/>
</dbReference>
<dbReference type="InterPro" id="IPR003602">
    <property type="entry name" value="Topo_IA_DNA-bd_dom"/>
</dbReference>
<dbReference type="CDD" id="cd00186">
    <property type="entry name" value="TOP1Ac"/>
    <property type="match status" value="1"/>
</dbReference>
<keyword evidence="3" id="KW-0479">Metal-binding</keyword>
<dbReference type="Gene3D" id="2.70.20.10">
    <property type="entry name" value="Topoisomerase I, domain 3"/>
    <property type="match status" value="1"/>
</dbReference>
<dbReference type="HAMAP" id="MF_00952">
    <property type="entry name" value="Topoisom_1_prok"/>
    <property type="match status" value="1"/>
</dbReference>
<evidence type="ECO:0000256" key="5">
    <source>
        <dbReference type="ARBA" id="ARBA00022833"/>
    </source>
</evidence>
<dbReference type="Gene3D" id="1.10.460.10">
    <property type="entry name" value="Topoisomerase I, domain 2"/>
    <property type="match status" value="1"/>
</dbReference>
<feature type="region of interest" description="Disordered" evidence="12">
    <location>
        <begin position="758"/>
        <end position="851"/>
    </location>
</feature>
<name>D0GKB0_9FUSO</name>
<feature type="compositionally biased region" description="Basic residues" evidence="12">
    <location>
        <begin position="812"/>
        <end position="826"/>
    </location>
</feature>
<feature type="site" description="Interaction with DNA" evidence="10">
    <location>
        <position position="167"/>
    </location>
</feature>
<comment type="subunit">
    <text evidence="10">Monomer.</text>
</comment>
<keyword evidence="16" id="KW-1185">Reference proteome</keyword>
<feature type="domain" description="Topo IA-type catalytic" evidence="14">
    <location>
        <begin position="141"/>
        <end position="562"/>
    </location>
</feature>
<feature type="site" description="Interaction with DNA" evidence="10">
    <location>
        <position position="160"/>
    </location>
</feature>
<feature type="site" description="Interaction with DNA" evidence="10">
    <location>
        <position position="155"/>
    </location>
</feature>
<feature type="compositionally biased region" description="Low complexity" evidence="12">
    <location>
        <begin position="827"/>
        <end position="840"/>
    </location>
</feature>
<evidence type="ECO:0000256" key="2">
    <source>
        <dbReference type="ARBA" id="ARBA00009446"/>
    </source>
</evidence>
<dbReference type="NCBIfam" id="TIGR01051">
    <property type="entry name" value="topA_bact"/>
    <property type="match status" value="1"/>
</dbReference>
<dbReference type="Gene3D" id="3.30.65.10">
    <property type="entry name" value="Bacterial Topoisomerase I, domain 1"/>
    <property type="match status" value="1"/>
</dbReference>
<keyword evidence="4" id="KW-0863">Zinc-finger</keyword>
<dbReference type="GO" id="GO:0003917">
    <property type="term" value="F:DNA topoisomerase type I (single strand cut, ATP-independent) activity"/>
    <property type="evidence" value="ECO:0007669"/>
    <property type="project" value="UniProtKB-UniRule"/>
</dbReference>
<comment type="caution">
    <text evidence="15">The sequence shown here is derived from an EMBL/GenBank/DDBJ whole genome shotgun (WGS) entry which is preliminary data.</text>
</comment>
<dbReference type="Proteomes" id="UP000004226">
    <property type="component" value="Unassembled WGS sequence"/>
</dbReference>
<evidence type="ECO:0000256" key="1">
    <source>
        <dbReference type="ARBA" id="ARBA00000213"/>
    </source>
</evidence>
<dbReference type="SUPFAM" id="SSF56712">
    <property type="entry name" value="Prokaryotic type I DNA topoisomerase"/>
    <property type="match status" value="1"/>
</dbReference>
<evidence type="ECO:0000256" key="4">
    <source>
        <dbReference type="ARBA" id="ARBA00022771"/>
    </source>
</evidence>
<dbReference type="PROSITE" id="PS52039">
    <property type="entry name" value="TOPO_IA_2"/>
    <property type="match status" value="1"/>
</dbReference>
<dbReference type="InterPro" id="IPR013825">
    <property type="entry name" value="Topo_IA_cen_sub2"/>
</dbReference>
<evidence type="ECO:0000259" key="13">
    <source>
        <dbReference type="PROSITE" id="PS50880"/>
    </source>
</evidence>
<evidence type="ECO:0000313" key="15">
    <source>
        <dbReference type="EMBL" id="EEY35470.1"/>
    </source>
</evidence>
<evidence type="ECO:0000256" key="11">
    <source>
        <dbReference type="SAM" id="Coils"/>
    </source>
</evidence>
<comment type="function">
    <text evidence="10">Releases the supercoiling and torsional tension of DNA, which is introduced during the DNA replication and transcription, by transiently cleaving and rejoining one strand of the DNA duplex. Introduces a single-strand break via transesterification at a target site in duplex DNA. The scissile phosphodiester is attacked by the catalytic tyrosine of the enzyme, resulting in the formation of a DNA-(5'-phosphotyrosyl)-enzyme intermediate and the expulsion of a 3'-OH DNA strand. The free DNA strand then undergoes passage around the unbroken strand, thus removing DNA supercoils. Finally, in the religation step, the DNA 3'-OH attacks the covalent intermediate to expel the active-site tyrosine and restore the DNA phosphodiester backbone.</text>
</comment>
<accession>D0GKB0</accession>
<feature type="compositionally biased region" description="Basic residues" evidence="12">
    <location>
        <begin position="841"/>
        <end position="851"/>
    </location>
</feature>
<evidence type="ECO:0000256" key="6">
    <source>
        <dbReference type="ARBA" id="ARBA00022842"/>
    </source>
</evidence>
<feature type="site" description="Interaction with DNA" evidence="10">
    <location>
        <position position="309"/>
    </location>
</feature>
<feature type="domain" description="Toprim" evidence="13">
    <location>
        <begin position="16"/>
        <end position="125"/>
    </location>
</feature>
<evidence type="ECO:0000256" key="9">
    <source>
        <dbReference type="ARBA" id="ARBA00023235"/>
    </source>
</evidence>
<feature type="site" description="Interaction with DNA" evidence="10">
    <location>
        <position position="494"/>
    </location>
</feature>
<evidence type="ECO:0000256" key="12">
    <source>
        <dbReference type="SAM" id="MobiDB-lite"/>
    </source>
</evidence>
<feature type="site" description="Interaction with DNA" evidence="10">
    <location>
        <position position="46"/>
    </location>
</feature>
<dbReference type="PROSITE" id="PS50880">
    <property type="entry name" value="TOPRIM"/>
    <property type="match status" value="1"/>
</dbReference>
<proteinExistence type="inferred from homology"/>
<dbReference type="InterPro" id="IPR013824">
    <property type="entry name" value="Topo_IA_cen_sub1"/>
</dbReference>
<dbReference type="InterPro" id="IPR013498">
    <property type="entry name" value="Topo_IA_Znf"/>
</dbReference>
<evidence type="ECO:0000256" key="8">
    <source>
        <dbReference type="ARBA" id="ARBA00023125"/>
    </source>
</evidence>
<feature type="compositionally biased region" description="Basic and acidic residues" evidence="12">
    <location>
        <begin position="799"/>
        <end position="808"/>
    </location>
</feature>
<keyword evidence="11" id="KW-0175">Coiled coil</keyword>
<dbReference type="Pfam" id="PF01396">
    <property type="entry name" value="Zn_ribbon_Top1"/>
    <property type="match status" value="1"/>
</dbReference>
<dbReference type="SMART" id="SM00436">
    <property type="entry name" value="TOP1Bc"/>
    <property type="match status" value="1"/>
</dbReference>
<dbReference type="InterPro" id="IPR028612">
    <property type="entry name" value="Topoisom_1_IA"/>
</dbReference>
<dbReference type="GO" id="GO:0005694">
    <property type="term" value="C:chromosome"/>
    <property type="evidence" value="ECO:0007669"/>
    <property type="project" value="InterPro"/>
</dbReference>
<feature type="site" description="Interaction with DNA" evidence="10">
    <location>
        <position position="151"/>
    </location>
</feature>
<gene>
    <name evidence="10 15" type="primary">topA</name>
    <name evidence="15" type="ORF">HMPREF0554_2114</name>
</gene>
<dbReference type="Pfam" id="PF01131">
    <property type="entry name" value="Topoisom_bac"/>
    <property type="match status" value="1"/>
</dbReference>
<feature type="region of interest" description="Interaction with DNA" evidence="10">
    <location>
        <begin position="175"/>
        <end position="180"/>
    </location>
</feature>
<dbReference type="EMBL" id="ADAD01000069">
    <property type="protein sequence ID" value="EEY35470.1"/>
    <property type="molecule type" value="Genomic_DNA"/>
</dbReference>
<dbReference type="InterPro" id="IPR034149">
    <property type="entry name" value="TOPRIM_TopoI"/>
</dbReference>